<proteinExistence type="predicted"/>
<organism evidence="1 2">
    <name type="scientific">Flavivirga eckloniae</name>
    <dbReference type="NCBI Taxonomy" id="1803846"/>
    <lineage>
        <taxon>Bacteria</taxon>
        <taxon>Pseudomonadati</taxon>
        <taxon>Bacteroidota</taxon>
        <taxon>Flavobacteriia</taxon>
        <taxon>Flavobacteriales</taxon>
        <taxon>Flavobacteriaceae</taxon>
        <taxon>Flavivirga</taxon>
    </lineage>
</organism>
<gene>
    <name evidence="1" type="ORF">C1H87_08525</name>
</gene>
<evidence type="ECO:0000313" key="1">
    <source>
        <dbReference type="EMBL" id="AUP78740.1"/>
    </source>
</evidence>
<evidence type="ECO:0000313" key="2">
    <source>
        <dbReference type="Proteomes" id="UP000235826"/>
    </source>
</evidence>
<dbReference type="KEGG" id="fek:C1H87_08525"/>
<dbReference type="Proteomes" id="UP000235826">
    <property type="component" value="Chromosome"/>
</dbReference>
<dbReference type="EMBL" id="CP025791">
    <property type="protein sequence ID" value="AUP78740.1"/>
    <property type="molecule type" value="Genomic_DNA"/>
</dbReference>
<protein>
    <submittedName>
        <fullName evidence="1">Uncharacterized protein</fullName>
    </submittedName>
</protein>
<reference evidence="1 2" key="1">
    <citation type="submission" date="2018-01" db="EMBL/GenBank/DDBJ databases">
        <title>Complete genome sequence of Flavivirga eckloniae ECD14 isolated from seaweed Ecklonia cava.</title>
        <authorList>
            <person name="Lee J.H."/>
            <person name="Baik K.S."/>
            <person name="Seong C.N."/>
        </authorList>
    </citation>
    <scope>NUCLEOTIDE SEQUENCE [LARGE SCALE GENOMIC DNA]</scope>
    <source>
        <strain evidence="1 2">ECD14</strain>
    </source>
</reference>
<sequence>MNMQCSDDDSIPVLEPDNLLIGNWIAPSYDNDEITYKRANVLPEEAYGMTFKKNGVFVERSSGWCGTPPLVFFDSEGAWQLDDKLIKIALEYYPNNYAWQIISLTENELVVKRALTEQEEDHRELMDLFDEIYKLSISVSCTDASDWAFTAYGAKACGGPQGYIAYSKQIDTAAFLQKVEKYTNLEDAFNTKWSIVSTCDLPVPPKEVVCENGFPALK</sequence>
<name>A0A2K9PNT6_9FLAO</name>
<keyword evidence="2" id="KW-1185">Reference proteome</keyword>
<accession>A0A2K9PNT6</accession>
<dbReference type="AlphaFoldDB" id="A0A2K9PNT6"/>